<dbReference type="InterPro" id="IPR058532">
    <property type="entry name" value="YjbR/MT2646/Rv2570-like"/>
</dbReference>
<dbReference type="Pfam" id="PF04237">
    <property type="entry name" value="YjbR"/>
    <property type="match status" value="1"/>
</dbReference>
<dbReference type="Proteomes" id="UP000278351">
    <property type="component" value="Unassembled WGS sequence"/>
</dbReference>
<dbReference type="GO" id="GO:0003677">
    <property type="term" value="F:DNA binding"/>
    <property type="evidence" value="ECO:0007669"/>
    <property type="project" value="UniProtKB-KW"/>
</dbReference>
<keyword evidence="1" id="KW-0238">DNA-binding</keyword>
<dbReference type="EMBL" id="RPDH01000003">
    <property type="protein sequence ID" value="RPE05363.1"/>
    <property type="molecule type" value="Genomic_DNA"/>
</dbReference>
<keyword evidence="2" id="KW-1185">Reference proteome</keyword>
<name>A0A3N4P9N2_9BACT</name>
<protein>
    <submittedName>
        <fullName evidence="1">MmcQ/YjbR family DNA-binding protein</fullName>
    </submittedName>
</protein>
<dbReference type="AlphaFoldDB" id="A0A3N4P9N2"/>
<accession>A0A3N4P9N2</accession>
<dbReference type="InterPro" id="IPR038056">
    <property type="entry name" value="YjbR-like_sf"/>
</dbReference>
<dbReference type="Gene3D" id="3.90.1150.30">
    <property type="match status" value="1"/>
</dbReference>
<reference evidence="1 2" key="1">
    <citation type="submission" date="2018-11" db="EMBL/GenBank/DDBJ databases">
        <title>Chitinophaga lutea sp.nov., isolate from arsenic contaminated soil.</title>
        <authorList>
            <person name="Zong Y."/>
        </authorList>
    </citation>
    <scope>NUCLEOTIDE SEQUENCE [LARGE SCALE GENOMIC DNA]</scope>
    <source>
        <strain evidence="1 2">ZY74</strain>
    </source>
</reference>
<organism evidence="1 2">
    <name type="scientific">Chitinophaga lutea</name>
    <dbReference type="NCBI Taxonomy" id="2488634"/>
    <lineage>
        <taxon>Bacteria</taxon>
        <taxon>Pseudomonadati</taxon>
        <taxon>Bacteroidota</taxon>
        <taxon>Chitinophagia</taxon>
        <taxon>Chitinophagales</taxon>
        <taxon>Chitinophagaceae</taxon>
        <taxon>Chitinophaga</taxon>
    </lineage>
</organism>
<gene>
    <name evidence="1" type="ORF">EGT74_23530</name>
</gene>
<comment type="caution">
    <text evidence="1">The sequence shown here is derived from an EMBL/GenBank/DDBJ whole genome shotgun (WGS) entry which is preliminary data.</text>
</comment>
<evidence type="ECO:0000313" key="1">
    <source>
        <dbReference type="EMBL" id="RPE05363.1"/>
    </source>
</evidence>
<evidence type="ECO:0000313" key="2">
    <source>
        <dbReference type="Proteomes" id="UP000278351"/>
    </source>
</evidence>
<dbReference type="SUPFAM" id="SSF142906">
    <property type="entry name" value="YjbR-like"/>
    <property type="match status" value="1"/>
</dbReference>
<sequence>MINIYSGCRVCTIKGTQALVILSMISVETFKAMCLALPEVQEVTHGGSPAFRTKRRIFATLWPDQNPANAAITKPSANFGFTPEEQAAFCNSAPDSFLPVPGGWGRQGWTTVKLWKVKKKMLESAIHSAWYGAAPPKLQEQYRLENGLE</sequence>
<proteinExistence type="predicted"/>